<dbReference type="Pfam" id="PF09816">
    <property type="entry name" value="EAF"/>
    <property type="match status" value="1"/>
</dbReference>
<protein>
    <recommendedName>
        <fullName evidence="2">Transcription elongation factor Eaf N-terminal domain-containing protein</fullName>
    </recommendedName>
</protein>
<feature type="compositionally biased region" description="Polar residues" evidence="1">
    <location>
        <begin position="297"/>
        <end position="322"/>
    </location>
</feature>
<feature type="domain" description="Transcription elongation factor Eaf N-terminal" evidence="2">
    <location>
        <begin position="50"/>
        <end position="110"/>
    </location>
</feature>
<evidence type="ECO:0000313" key="3">
    <source>
        <dbReference type="EMBL" id="ORX74832.1"/>
    </source>
</evidence>
<dbReference type="AlphaFoldDB" id="A0A1Y1WMY9"/>
<comment type="caution">
    <text evidence="3">The sequence shown here is derived from an EMBL/GenBank/DDBJ whole genome shotgun (WGS) entry which is preliminary data.</text>
</comment>
<feature type="compositionally biased region" description="Acidic residues" evidence="1">
    <location>
        <begin position="204"/>
        <end position="227"/>
    </location>
</feature>
<feature type="compositionally biased region" description="Low complexity" evidence="1">
    <location>
        <begin position="178"/>
        <end position="189"/>
    </location>
</feature>
<evidence type="ECO:0000313" key="4">
    <source>
        <dbReference type="Proteomes" id="UP000193922"/>
    </source>
</evidence>
<dbReference type="GeneID" id="63801591"/>
<feature type="region of interest" description="Disordered" evidence="1">
    <location>
        <begin position="168"/>
        <end position="260"/>
    </location>
</feature>
<feature type="region of interest" description="Disordered" evidence="1">
    <location>
        <begin position="281"/>
        <end position="345"/>
    </location>
</feature>
<evidence type="ECO:0000259" key="2">
    <source>
        <dbReference type="Pfam" id="PF09816"/>
    </source>
</evidence>
<feature type="region of interest" description="Disordered" evidence="1">
    <location>
        <begin position="22"/>
        <end position="42"/>
    </location>
</feature>
<feature type="compositionally biased region" description="Basic and acidic residues" evidence="1">
    <location>
        <begin position="228"/>
        <end position="238"/>
    </location>
</feature>
<dbReference type="InterPro" id="IPR019194">
    <property type="entry name" value="Tscrpt_elong_fac_Eaf_N"/>
</dbReference>
<feature type="region of interest" description="Disordered" evidence="1">
    <location>
        <begin position="136"/>
        <end position="156"/>
    </location>
</feature>
<dbReference type="OrthoDB" id="125903at2759"/>
<organism evidence="3 4">
    <name type="scientific">Linderina pennispora</name>
    <dbReference type="NCBI Taxonomy" id="61395"/>
    <lineage>
        <taxon>Eukaryota</taxon>
        <taxon>Fungi</taxon>
        <taxon>Fungi incertae sedis</taxon>
        <taxon>Zoopagomycota</taxon>
        <taxon>Kickxellomycotina</taxon>
        <taxon>Kickxellomycetes</taxon>
        <taxon>Kickxellales</taxon>
        <taxon>Kickxellaceae</taxon>
        <taxon>Linderina</taxon>
    </lineage>
</organism>
<dbReference type="RefSeq" id="XP_040748043.1">
    <property type="nucleotide sequence ID" value="XM_040884943.1"/>
</dbReference>
<feature type="compositionally biased region" description="Acidic residues" evidence="1">
    <location>
        <begin position="323"/>
        <end position="338"/>
    </location>
</feature>
<accession>A0A1Y1WMY9</accession>
<proteinExistence type="predicted"/>
<dbReference type="Proteomes" id="UP000193922">
    <property type="component" value="Unassembled WGS sequence"/>
</dbReference>
<gene>
    <name evidence="3" type="ORF">DL89DRAFT_23431</name>
</gene>
<name>A0A1Y1WMY9_9FUNG</name>
<sequence length="345" mass="36948">MSINLETLTTYNVRVGASISPQTANDSDAAGAQSSEDSEFHIVSRQLPRSTTKQALLMEIDAWDQKTQCTYEGDYDVVPRDVDEVDCVLLYDKESQVFVVERISSNCTVKAGTVSGAASASAASGKLALPSSTYVAVEPKPKPKGKATSDMEDGSDDDAFALELEGILNDGSESGDVSRNQSRRGSSSQAAHKPQGPDDQLGMELEENIDEILDAASDDDMFEDVEDAQFHHDDDVRSLSDQNSDDDIVFEDIPAPIGTSAPFETFEEVGEDDDSEFETVNVDDAGNADDLFGDIESGSTSPIHAAPNSATSQSKGLSSAADQDNENSDEFDDLEEDLERSLGVS</sequence>
<reference evidence="3 4" key="1">
    <citation type="submission" date="2016-07" db="EMBL/GenBank/DDBJ databases">
        <title>Pervasive Adenine N6-methylation of Active Genes in Fungi.</title>
        <authorList>
            <consortium name="DOE Joint Genome Institute"/>
            <person name="Mondo S.J."/>
            <person name="Dannebaum R.O."/>
            <person name="Kuo R.C."/>
            <person name="Labutti K."/>
            <person name="Haridas S."/>
            <person name="Kuo A."/>
            <person name="Salamov A."/>
            <person name="Ahrendt S.R."/>
            <person name="Lipzen A."/>
            <person name="Sullivan W."/>
            <person name="Andreopoulos W.B."/>
            <person name="Clum A."/>
            <person name="Lindquist E."/>
            <person name="Daum C."/>
            <person name="Ramamoorthy G.K."/>
            <person name="Gryganskyi A."/>
            <person name="Culley D."/>
            <person name="Magnuson J.K."/>
            <person name="James T.Y."/>
            <person name="O'Malley M.A."/>
            <person name="Stajich J.E."/>
            <person name="Spatafora J.W."/>
            <person name="Visel A."/>
            <person name="Grigoriev I.V."/>
        </authorList>
    </citation>
    <scope>NUCLEOTIDE SEQUENCE [LARGE SCALE GENOMIC DNA]</scope>
    <source>
        <strain evidence="3 4">ATCC 12442</strain>
    </source>
</reference>
<keyword evidence="4" id="KW-1185">Reference proteome</keyword>
<evidence type="ECO:0000256" key="1">
    <source>
        <dbReference type="SAM" id="MobiDB-lite"/>
    </source>
</evidence>
<dbReference type="EMBL" id="MCFD01000001">
    <property type="protein sequence ID" value="ORX74832.1"/>
    <property type="molecule type" value="Genomic_DNA"/>
</dbReference>